<dbReference type="InterPro" id="IPR006121">
    <property type="entry name" value="HMA_dom"/>
</dbReference>
<proteinExistence type="predicted"/>
<evidence type="ECO:0000256" key="1">
    <source>
        <dbReference type="SAM" id="MobiDB-lite"/>
    </source>
</evidence>
<dbReference type="EnsemblPlants" id="OMERI01G37980.1">
    <property type="protein sequence ID" value="OMERI01G37980.1"/>
    <property type="gene ID" value="OMERI01G37980"/>
</dbReference>
<dbReference type="Gramene" id="OMERI01G37980.1">
    <property type="protein sequence ID" value="OMERI01G37980.1"/>
    <property type="gene ID" value="OMERI01G37980"/>
</dbReference>
<reference evidence="3" key="2">
    <citation type="submission" date="2018-05" db="EMBL/GenBank/DDBJ databases">
        <title>OmerRS3 (Oryza meridionalis Reference Sequence Version 3).</title>
        <authorList>
            <person name="Zhang J."/>
            <person name="Kudrna D."/>
            <person name="Lee S."/>
            <person name="Talag J."/>
            <person name="Welchert J."/>
            <person name="Wing R.A."/>
        </authorList>
    </citation>
    <scope>NUCLEOTIDE SEQUENCE [LARGE SCALE GENOMIC DNA]</scope>
    <source>
        <strain evidence="3">cv. OR44</strain>
    </source>
</reference>
<feature type="region of interest" description="Disordered" evidence="1">
    <location>
        <begin position="25"/>
        <end position="54"/>
    </location>
</feature>
<reference evidence="3" key="1">
    <citation type="submission" date="2015-04" db="UniProtKB">
        <authorList>
            <consortium name="EnsemblPlants"/>
        </authorList>
    </citation>
    <scope>IDENTIFICATION</scope>
</reference>
<evidence type="ECO:0000313" key="4">
    <source>
        <dbReference type="Proteomes" id="UP000008021"/>
    </source>
</evidence>
<name>A0A0E0CBS9_9ORYZ</name>
<dbReference type="InterPro" id="IPR044526">
    <property type="entry name" value="NAKR1-3"/>
</dbReference>
<protein>
    <recommendedName>
        <fullName evidence="2">HMA domain-containing protein</fullName>
    </recommendedName>
</protein>
<dbReference type="AlphaFoldDB" id="A0A0E0CBS9"/>
<dbReference type="Proteomes" id="UP000008021">
    <property type="component" value="Chromosome 1"/>
</dbReference>
<dbReference type="PANTHER" id="PTHR46119">
    <property type="entry name" value="OS08G0405700 PROTEIN"/>
    <property type="match status" value="1"/>
</dbReference>
<feature type="domain" description="HMA" evidence="2">
    <location>
        <begin position="88"/>
        <end position="122"/>
    </location>
</feature>
<dbReference type="InterPro" id="IPR036163">
    <property type="entry name" value="HMA_dom_sf"/>
</dbReference>
<dbReference type="PANTHER" id="PTHR46119:SF28">
    <property type="entry name" value="OS01G0976300 PROTEIN"/>
    <property type="match status" value="1"/>
</dbReference>
<dbReference type="Gene3D" id="3.30.70.100">
    <property type="match status" value="1"/>
</dbReference>
<evidence type="ECO:0000313" key="3">
    <source>
        <dbReference type="EnsemblPlants" id="OMERI01G37980.1"/>
    </source>
</evidence>
<dbReference type="STRING" id="40149.A0A0E0CBS9"/>
<sequence>MTELQGVAAGAACLDLNFLSGRAIDRPSPPNLRDPACSYSSTTKKKKKAKANKSKQQLLSPPFILVAVAAAAEENEIVVAVAAIVVVLRVPLHCKGCTGKVKKHISKMEGITSLDIDIATKTSPPPKLGPLPTAVKVTHSRQRGVPSPALPPCLTQERVEEERKVEGDLTCGSHCFFIIFSRLNCHVSATSMPRG</sequence>
<evidence type="ECO:0000259" key="2">
    <source>
        <dbReference type="Pfam" id="PF00403"/>
    </source>
</evidence>
<keyword evidence="4" id="KW-1185">Reference proteome</keyword>
<organism evidence="3">
    <name type="scientific">Oryza meridionalis</name>
    <dbReference type="NCBI Taxonomy" id="40149"/>
    <lineage>
        <taxon>Eukaryota</taxon>
        <taxon>Viridiplantae</taxon>
        <taxon>Streptophyta</taxon>
        <taxon>Embryophyta</taxon>
        <taxon>Tracheophyta</taxon>
        <taxon>Spermatophyta</taxon>
        <taxon>Magnoliopsida</taxon>
        <taxon>Liliopsida</taxon>
        <taxon>Poales</taxon>
        <taxon>Poaceae</taxon>
        <taxon>BOP clade</taxon>
        <taxon>Oryzoideae</taxon>
        <taxon>Oryzeae</taxon>
        <taxon>Oryzinae</taxon>
        <taxon>Oryza</taxon>
    </lineage>
</organism>
<dbReference type="CDD" id="cd00371">
    <property type="entry name" value="HMA"/>
    <property type="match status" value="1"/>
</dbReference>
<feature type="compositionally biased region" description="Basic residues" evidence="1">
    <location>
        <begin position="43"/>
        <end position="53"/>
    </location>
</feature>
<dbReference type="Pfam" id="PF00403">
    <property type="entry name" value="HMA"/>
    <property type="match status" value="1"/>
</dbReference>
<dbReference type="GO" id="GO:0046872">
    <property type="term" value="F:metal ion binding"/>
    <property type="evidence" value="ECO:0007669"/>
    <property type="project" value="InterPro"/>
</dbReference>
<dbReference type="SUPFAM" id="SSF55008">
    <property type="entry name" value="HMA, heavy metal-associated domain"/>
    <property type="match status" value="1"/>
</dbReference>
<dbReference type="HOGENOM" id="CLU_1398323_0_0_1"/>
<accession>A0A0E0CBS9</accession>